<dbReference type="InterPro" id="IPR013977">
    <property type="entry name" value="GcvT_C"/>
</dbReference>
<evidence type="ECO:0000259" key="6">
    <source>
        <dbReference type="Pfam" id="PF16350"/>
    </source>
</evidence>
<dbReference type="GO" id="GO:0016491">
    <property type="term" value="F:oxidoreductase activity"/>
    <property type="evidence" value="ECO:0007669"/>
    <property type="project" value="UniProtKB-KW"/>
</dbReference>
<reference evidence="7 8" key="1">
    <citation type="submission" date="2019-08" db="EMBL/GenBank/DDBJ databases">
        <title>Parahaliea maris sp. nov., isolated from the surface seawater.</title>
        <authorList>
            <person name="Liu Y."/>
        </authorList>
    </citation>
    <scope>NUCLEOTIDE SEQUENCE [LARGE SCALE GENOMIC DNA]</scope>
    <source>
        <strain evidence="7 8">HSLHS9</strain>
    </source>
</reference>
<dbReference type="Gene3D" id="3.50.50.60">
    <property type="entry name" value="FAD/NAD(P)-binding domain"/>
    <property type="match status" value="1"/>
</dbReference>
<dbReference type="PANTHER" id="PTHR43757:SF15">
    <property type="entry name" value="PYRUVATE DEHYDROGENASE PHOSPHATASE REGULATORY SUBUNIT, MITOCHONDRIAL-LIKE"/>
    <property type="match status" value="1"/>
</dbReference>
<dbReference type="AlphaFoldDB" id="A0A5C8ZVI3"/>
<dbReference type="Gene3D" id="3.30.70.1400">
    <property type="entry name" value="Aminomethyltransferase beta-barrel domains"/>
    <property type="match status" value="1"/>
</dbReference>
<dbReference type="Pfam" id="PF08669">
    <property type="entry name" value="GCV_T_C"/>
    <property type="match status" value="1"/>
</dbReference>
<evidence type="ECO:0000259" key="5">
    <source>
        <dbReference type="Pfam" id="PF08669"/>
    </source>
</evidence>
<evidence type="ECO:0000313" key="7">
    <source>
        <dbReference type="EMBL" id="TXS91849.1"/>
    </source>
</evidence>
<dbReference type="Gene3D" id="2.40.30.110">
    <property type="entry name" value="Aminomethyltransferase beta-barrel domains"/>
    <property type="match status" value="1"/>
</dbReference>
<dbReference type="InterPro" id="IPR027266">
    <property type="entry name" value="TrmE/GcvT-like"/>
</dbReference>
<dbReference type="InterPro" id="IPR006076">
    <property type="entry name" value="FAD-dep_OxRdtase"/>
</dbReference>
<comment type="similarity">
    <text evidence="1">Belongs to the GcvT family.</text>
</comment>
<name>A0A5C8ZVI3_9GAMM</name>
<feature type="domain" description="Aminomethyltransferase C-terminal" evidence="5">
    <location>
        <begin position="723"/>
        <end position="808"/>
    </location>
</feature>
<keyword evidence="8" id="KW-1185">Reference proteome</keyword>
<proteinExistence type="inferred from homology"/>
<dbReference type="InterPro" id="IPR028896">
    <property type="entry name" value="GcvT/YgfZ/DmdA"/>
</dbReference>
<dbReference type="Pfam" id="PF01571">
    <property type="entry name" value="GCV_T"/>
    <property type="match status" value="1"/>
</dbReference>
<evidence type="ECO:0000259" key="3">
    <source>
        <dbReference type="Pfam" id="PF01266"/>
    </source>
</evidence>
<dbReference type="EMBL" id="VRZA01000005">
    <property type="protein sequence ID" value="TXS91849.1"/>
    <property type="molecule type" value="Genomic_DNA"/>
</dbReference>
<dbReference type="SUPFAM" id="SSF103025">
    <property type="entry name" value="Folate-binding domain"/>
    <property type="match status" value="1"/>
</dbReference>
<evidence type="ECO:0000259" key="4">
    <source>
        <dbReference type="Pfam" id="PF01571"/>
    </source>
</evidence>
<feature type="domain" description="GCVT N-terminal" evidence="4">
    <location>
        <begin position="425"/>
        <end position="702"/>
    </location>
</feature>
<evidence type="ECO:0000256" key="2">
    <source>
        <dbReference type="ARBA" id="ARBA00023002"/>
    </source>
</evidence>
<dbReference type="InterPro" id="IPR032503">
    <property type="entry name" value="FAO_M"/>
</dbReference>
<protein>
    <submittedName>
        <fullName evidence="7">FAD-dependent oxidoreductase</fullName>
    </submittedName>
</protein>
<dbReference type="PANTHER" id="PTHR43757">
    <property type="entry name" value="AMINOMETHYLTRANSFERASE"/>
    <property type="match status" value="1"/>
</dbReference>
<organism evidence="7 8">
    <name type="scientific">Parahaliea maris</name>
    <dbReference type="NCBI Taxonomy" id="2716870"/>
    <lineage>
        <taxon>Bacteria</taxon>
        <taxon>Pseudomonadati</taxon>
        <taxon>Pseudomonadota</taxon>
        <taxon>Gammaproteobacteria</taxon>
        <taxon>Cellvibrionales</taxon>
        <taxon>Halieaceae</taxon>
        <taxon>Parahaliea</taxon>
    </lineage>
</organism>
<gene>
    <name evidence="7" type="ORF">FV139_14010</name>
</gene>
<dbReference type="SUPFAM" id="SSF54373">
    <property type="entry name" value="FAD-linked reductases, C-terminal domain"/>
    <property type="match status" value="1"/>
</dbReference>
<evidence type="ECO:0000256" key="1">
    <source>
        <dbReference type="ARBA" id="ARBA00008609"/>
    </source>
</evidence>
<dbReference type="SUPFAM" id="SSF101790">
    <property type="entry name" value="Aminomethyltransferase beta-barrel domain"/>
    <property type="match status" value="1"/>
</dbReference>
<evidence type="ECO:0000313" key="8">
    <source>
        <dbReference type="Proteomes" id="UP000321039"/>
    </source>
</evidence>
<dbReference type="RefSeq" id="WP_148069089.1">
    <property type="nucleotide sequence ID" value="NZ_VRZA01000005.1"/>
</dbReference>
<sequence>MTSVPGTADVVIIGGGIAGCSIAYHLAKRGVTDVVLCERKQLTCGTTWHAAGLVTQLRANRRMTELAYYTGQLFRELEAETGLATGYMQRGSLRLAKTPERLEELARGASMGRCFGLPVEPVSPGEIKERWSPVNVDGIVGGFWFPEDGQVNPIDVTMAYAKGARMRGAKVLEQCLVEKIIVEQGKARGVVTNQGEIRAKSVVITGGMWSRDLAAQVGVSIPLHAAEHFYIVTEAIPGLPGDLPVMFVGDEHAYYKEDAGKLLIGCFERDAKPWGMDGISPEFCFDQLPDDFDHFEPILEQAINRVPLLAESGIQLFFNGPESFTPDNRYHLGETPEVQGLFSACGFNSVGILSSGGVGKVMADWVVDGLPPVELVDVDIRRTHSFQSNRKYLHDRTTESIGAMYDMHWPNLQYETARNVRRSPFHDRLISEGAWMTEMNGYERPGFFGVPGETHDVRYSYGRPSWFERTALECINTAENVSMFDLSCYVKYMLEGRDALEVLNYVCANDVDVPHGKVVYTQWLNPHGGIEADLTVTRLSDTSFLIVTVAASQRRDLAWLQRHIPADAHAFVTDVTSGMPMLALMGPKSRELMQRVSPADFSNEAFPFGTSQEIDLGYAKVRASRVTFVGELGWELYIPAEFAQHVYDVLVEAGAELGLGHAGFFALNSLRMEKGYRHWSHDIGEEDTPYEGGVGFAVAMNKPGGFIGREALQKQLDSGPLTRRLVQFKLKDPNGPFVFHHEPIWVDDKIVGSVTSGAYGHRLQASLGMGFIEAEEGVDADFLSAHEFEVEIAWKRYPIEVQLKPWYDPAGKCIKA</sequence>
<dbReference type="InterPro" id="IPR036188">
    <property type="entry name" value="FAD/NAD-bd_sf"/>
</dbReference>
<dbReference type="Pfam" id="PF01266">
    <property type="entry name" value="DAO"/>
    <property type="match status" value="1"/>
</dbReference>
<dbReference type="SUPFAM" id="SSF51905">
    <property type="entry name" value="FAD/NAD(P)-binding domain"/>
    <property type="match status" value="1"/>
</dbReference>
<comment type="caution">
    <text evidence="7">The sequence shown here is derived from an EMBL/GenBank/DDBJ whole genome shotgun (WGS) entry which is preliminary data.</text>
</comment>
<dbReference type="InterPro" id="IPR029043">
    <property type="entry name" value="GcvT/YgfZ_C"/>
</dbReference>
<keyword evidence="2" id="KW-0560">Oxidoreductase</keyword>
<dbReference type="InterPro" id="IPR006222">
    <property type="entry name" value="GCVT_N"/>
</dbReference>
<dbReference type="Pfam" id="PF16350">
    <property type="entry name" value="FAO_M"/>
    <property type="match status" value="1"/>
</dbReference>
<dbReference type="Gene3D" id="3.30.9.10">
    <property type="entry name" value="D-Amino Acid Oxidase, subunit A, domain 2"/>
    <property type="match status" value="1"/>
</dbReference>
<feature type="domain" description="FAD dependent oxidoreductase" evidence="3">
    <location>
        <begin position="9"/>
        <end position="365"/>
    </location>
</feature>
<feature type="domain" description="FAD dependent oxidoreductase central" evidence="6">
    <location>
        <begin position="368"/>
        <end position="423"/>
    </location>
</feature>
<dbReference type="Proteomes" id="UP000321039">
    <property type="component" value="Unassembled WGS sequence"/>
</dbReference>
<accession>A0A5C8ZVI3</accession>
<dbReference type="Gene3D" id="3.30.1360.120">
    <property type="entry name" value="Probable tRNA modification gtpase trme, domain 1"/>
    <property type="match status" value="1"/>
</dbReference>